<accession>A0AAV4TPF1</accession>
<protein>
    <recommendedName>
        <fullName evidence="3">Maturase K</fullName>
    </recommendedName>
</protein>
<evidence type="ECO:0000313" key="1">
    <source>
        <dbReference type="EMBL" id="GIY47019.1"/>
    </source>
</evidence>
<evidence type="ECO:0000313" key="2">
    <source>
        <dbReference type="Proteomes" id="UP001054837"/>
    </source>
</evidence>
<name>A0AAV4TPF1_9ARAC</name>
<evidence type="ECO:0008006" key="3">
    <source>
        <dbReference type="Google" id="ProtNLM"/>
    </source>
</evidence>
<comment type="caution">
    <text evidence="1">The sequence shown here is derived from an EMBL/GenBank/DDBJ whole genome shotgun (WGS) entry which is preliminary data.</text>
</comment>
<dbReference type="Proteomes" id="UP001054837">
    <property type="component" value="Unassembled WGS sequence"/>
</dbReference>
<keyword evidence="2" id="KW-1185">Reference proteome</keyword>
<reference evidence="1 2" key="1">
    <citation type="submission" date="2021-06" db="EMBL/GenBank/DDBJ databases">
        <title>Caerostris darwini draft genome.</title>
        <authorList>
            <person name="Kono N."/>
            <person name="Arakawa K."/>
        </authorList>
    </citation>
    <scope>NUCLEOTIDE SEQUENCE [LARGE SCALE GENOMIC DNA]</scope>
</reference>
<dbReference type="AlphaFoldDB" id="A0AAV4TPF1"/>
<dbReference type="EMBL" id="BPLQ01009857">
    <property type="protein sequence ID" value="GIY47019.1"/>
    <property type="molecule type" value="Genomic_DNA"/>
</dbReference>
<organism evidence="1 2">
    <name type="scientific">Caerostris darwini</name>
    <dbReference type="NCBI Taxonomy" id="1538125"/>
    <lineage>
        <taxon>Eukaryota</taxon>
        <taxon>Metazoa</taxon>
        <taxon>Ecdysozoa</taxon>
        <taxon>Arthropoda</taxon>
        <taxon>Chelicerata</taxon>
        <taxon>Arachnida</taxon>
        <taxon>Araneae</taxon>
        <taxon>Araneomorphae</taxon>
        <taxon>Entelegynae</taxon>
        <taxon>Araneoidea</taxon>
        <taxon>Araneidae</taxon>
        <taxon>Caerostris</taxon>
    </lineage>
</organism>
<sequence length="109" mass="12867">MSSDFILRIACQFYLKSLRSLLPVNSSIITNRFESTLLKELRDNITKDRGFQFLLCRLLISKRYVHLWLNRSNNITPIQISRYLLFDYPASFNPIGYYLAKVTYAHDVL</sequence>
<proteinExistence type="predicted"/>
<gene>
    <name evidence="1" type="ORF">CDAR_57371</name>
</gene>